<organism evidence="1 2">
    <name type="scientific">Echinicola strongylocentroti</name>
    <dbReference type="NCBI Taxonomy" id="1795355"/>
    <lineage>
        <taxon>Bacteria</taxon>
        <taxon>Pseudomonadati</taxon>
        <taxon>Bacteroidota</taxon>
        <taxon>Cytophagia</taxon>
        <taxon>Cytophagales</taxon>
        <taxon>Cyclobacteriaceae</taxon>
        <taxon>Echinicola</taxon>
    </lineage>
</organism>
<dbReference type="AlphaFoldDB" id="A0A2Z4IMP0"/>
<evidence type="ECO:0000313" key="2">
    <source>
        <dbReference type="Proteomes" id="UP000248688"/>
    </source>
</evidence>
<gene>
    <name evidence="1" type="ORF">DN752_18020</name>
</gene>
<reference evidence="1 2" key="1">
    <citation type="submission" date="2018-06" db="EMBL/GenBank/DDBJ databases">
        <title>Echinicola strongylocentroti sp. nov., isolated from a sea urchin Strongylocentrotus intermedius.</title>
        <authorList>
            <person name="Bae S.S."/>
        </authorList>
    </citation>
    <scope>NUCLEOTIDE SEQUENCE [LARGE SCALE GENOMIC DNA]</scope>
    <source>
        <strain evidence="1 2">MEBiC08714</strain>
    </source>
</reference>
<dbReference type="KEGG" id="est:DN752_18020"/>
<name>A0A2Z4IMP0_9BACT</name>
<proteinExistence type="predicted"/>
<sequence>MRDQRILKKDLKRLWTELRTLKGNPFSTIQLIWLTKKELKSINEELELNLRIGFPNGKIPFSKATLFKNDNRRKTGLSRVAIRP</sequence>
<protein>
    <submittedName>
        <fullName evidence="1">Uncharacterized protein</fullName>
    </submittedName>
</protein>
<keyword evidence="2" id="KW-1185">Reference proteome</keyword>
<accession>A0A2Z4IMP0</accession>
<dbReference type="EMBL" id="CP030041">
    <property type="protein sequence ID" value="AWW31878.1"/>
    <property type="molecule type" value="Genomic_DNA"/>
</dbReference>
<dbReference type="Proteomes" id="UP000248688">
    <property type="component" value="Chromosome"/>
</dbReference>
<evidence type="ECO:0000313" key="1">
    <source>
        <dbReference type="EMBL" id="AWW31878.1"/>
    </source>
</evidence>